<evidence type="ECO:0000313" key="2">
    <source>
        <dbReference type="EMBL" id="BDR81392.1"/>
    </source>
</evidence>
<dbReference type="Proteomes" id="UP000290921">
    <property type="component" value="Unassembled WGS sequence"/>
</dbReference>
<feature type="transmembrane region" description="Helical" evidence="1">
    <location>
        <begin position="14"/>
        <end position="33"/>
    </location>
</feature>
<dbReference type="AlphaFoldDB" id="A0A4Q0VCW2"/>
<protein>
    <submittedName>
        <fullName evidence="3">Uncharacterized protein</fullName>
    </submittedName>
</protein>
<keyword evidence="1" id="KW-1133">Transmembrane helix</keyword>
<reference evidence="2 5" key="2">
    <citation type="submission" date="2022-09" db="EMBL/GenBank/DDBJ databases">
        <title>complete genome sequences of Clostridium tetani str. KHSU-234311-028 isolated from soil.</title>
        <authorList>
            <person name="Sekizuka T."/>
            <person name="Shitada C."/>
            <person name="Takahashi M."/>
            <person name="Kuroda M."/>
        </authorList>
    </citation>
    <scope>NUCLEOTIDE SEQUENCE [LARGE SCALE GENOMIC DNA]</scope>
    <source>
        <strain evidence="2 5">KHSU-234311-028</strain>
    </source>
</reference>
<reference evidence="3 4" key="1">
    <citation type="submission" date="2018-06" db="EMBL/GenBank/DDBJ databases">
        <title>Genome conservation of Clostridium tetani.</title>
        <authorList>
            <person name="Bruggemann H."/>
            <person name="Popoff M.R."/>
        </authorList>
    </citation>
    <scope>NUCLEOTIDE SEQUENCE [LARGE SCALE GENOMIC DNA]</scope>
    <source>
        <strain evidence="3 4">2017.061</strain>
    </source>
</reference>
<proteinExistence type="predicted"/>
<feature type="transmembrane region" description="Helical" evidence="1">
    <location>
        <begin position="118"/>
        <end position="143"/>
    </location>
</feature>
<evidence type="ECO:0000256" key="1">
    <source>
        <dbReference type="SAM" id="Phobius"/>
    </source>
</evidence>
<evidence type="ECO:0000313" key="5">
    <source>
        <dbReference type="Proteomes" id="UP001321763"/>
    </source>
</evidence>
<feature type="transmembrane region" description="Helical" evidence="1">
    <location>
        <begin position="174"/>
        <end position="194"/>
    </location>
</feature>
<evidence type="ECO:0000313" key="4">
    <source>
        <dbReference type="Proteomes" id="UP000290921"/>
    </source>
</evidence>
<feature type="transmembrane region" description="Helical" evidence="1">
    <location>
        <begin position="150"/>
        <end position="168"/>
    </location>
</feature>
<keyword evidence="1" id="KW-0812">Transmembrane</keyword>
<gene>
    <name evidence="3" type="ORF">DP130_05585</name>
    <name evidence="2" type="ORF">K234311028_16380</name>
</gene>
<dbReference type="EMBL" id="QMAP01000004">
    <property type="protein sequence ID" value="RXI49528.1"/>
    <property type="molecule type" value="Genomic_DNA"/>
</dbReference>
<keyword evidence="1" id="KW-0472">Membrane</keyword>
<sequence>MKWKLFKLHIKDKIGVYFFILIIIVTSIIRACINKNDLDLYIMDGFIKFIMLLTSFMALKINTFVMYIQFSKTRKSFFKDRLKYSAIMTLFLAIISTIFTLFFKEKVLKNHLIIDYKLIMIIFIVNFLFYLMCFSLEIFIIILRKSSYEALQIGMIFFYIILAIRFGFGTASYYSFNNFMCFVLATMVIIIFNLKMSHIALETVEIN</sequence>
<feature type="transmembrane region" description="Helical" evidence="1">
    <location>
        <begin position="45"/>
        <end position="70"/>
    </location>
</feature>
<dbReference type="EMBL" id="AP026818">
    <property type="protein sequence ID" value="BDR81392.1"/>
    <property type="molecule type" value="Genomic_DNA"/>
</dbReference>
<name>A0A4Q0VCW2_CLOTA</name>
<organism evidence="3 4">
    <name type="scientific">Clostridium tetani</name>
    <dbReference type="NCBI Taxonomy" id="1513"/>
    <lineage>
        <taxon>Bacteria</taxon>
        <taxon>Bacillati</taxon>
        <taxon>Bacillota</taxon>
        <taxon>Clostridia</taxon>
        <taxon>Eubacteriales</taxon>
        <taxon>Clostridiaceae</taxon>
        <taxon>Clostridium</taxon>
    </lineage>
</organism>
<accession>A0A4Q0VCW2</accession>
<feature type="transmembrane region" description="Helical" evidence="1">
    <location>
        <begin position="82"/>
        <end position="103"/>
    </location>
</feature>
<dbReference type="RefSeq" id="WP_129030182.1">
    <property type="nucleotide sequence ID" value="NZ_AP026806.1"/>
</dbReference>
<evidence type="ECO:0000313" key="3">
    <source>
        <dbReference type="EMBL" id="RXI49528.1"/>
    </source>
</evidence>
<dbReference type="Proteomes" id="UP001321763">
    <property type="component" value="Chromosome"/>
</dbReference>